<organism evidence="4 5">
    <name type="scientific">Romanomermis culicivorax</name>
    <name type="common">Nematode worm</name>
    <dbReference type="NCBI Taxonomy" id="13658"/>
    <lineage>
        <taxon>Eukaryota</taxon>
        <taxon>Metazoa</taxon>
        <taxon>Ecdysozoa</taxon>
        <taxon>Nematoda</taxon>
        <taxon>Enoplea</taxon>
        <taxon>Dorylaimia</taxon>
        <taxon>Mermithida</taxon>
        <taxon>Mermithoidea</taxon>
        <taxon>Mermithidae</taxon>
        <taxon>Romanomermis</taxon>
    </lineage>
</organism>
<feature type="compositionally biased region" description="Polar residues" evidence="2">
    <location>
        <begin position="396"/>
        <end position="415"/>
    </location>
</feature>
<accession>A0A915IDZ8</accession>
<sequence>MKTKIRKISSFQIFIKVWNRTTDFEFFWDKNKFANRFYGIQEMYQNYLDGRSDWDDDKSRDPFYDSPDTEVNIGTVYVFLQSLAFMVELDEQMPITDFKGQERGQLRVQLAPCSPQGREIMGEFVDSPEELMGKNLGFKVKIISAVGIPRKFISSRCKYKFYVNEDTTTEEFSGSNPEYSHEKVFQFSPITKQLIEYLKQQLLIIEIVGKQGPKDARLRRMSKAIRKTSVSAFAGSSNDSQQYKNKADDLELKLKKIHKLIEQAQTNERKSLPIKTVMRVLSGHDLTNGAQKPTVVSTGGSSSAVIRKKSLTLPEKAKMPSTMNDLNQSLNDIEYSHDAQSLNSLNSVSVKMSRPSKSVNVPKPSLNEKDKSDKGNENHEKHSGRALQKSDLAKKLTSTGTKDNKQYNSTIQRKK</sequence>
<reference evidence="5" key="1">
    <citation type="submission" date="2022-11" db="UniProtKB">
        <authorList>
            <consortium name="WormBaseParasite"/>
        </authorList>
    </citation>
    <scope>IDENTIFICATION</scope>
</reference>
<keyword evidence="4" id="KW-1185">Reference proteome</keyword>
<dbReference type="SUPFAM" id="SSF49562">
    <property type="entry name" value="C2 domain (Calcium/lipid-binding domain, CaLB)"/>
    <property type="match status" value="1"/>
</dbReference>
<dbReference type="Pfam" id="PF12423">
    <property type="entry name" value="KIF1B"/>
    <property type="match status" value="1"/>
</dbReference>
<evidence type="ECO:0000259" key="3">
    <source>
        <dbReference type="Pfam" id="PF12423"/>
    </source>
</evidence>
<proteinExistence type="predicted"/>
<feature type="coiled-coil region" evidence="1">
    <location>
        <begin position="240"/>
        <end position="267"/>
    </location>
</feature>
<evidence type="ECO:0000313" key="4">
    <source>
        <dbReference type="Proteomes" id="UP000887565"/>
    </source>
</evidence>
<dbReference type="Proteomes" id="UP000887565">
    <property type="component" value="Unplaced"/>
</dbReference>
<feature type="region of interest" description="Disordered" evidence="2">
    <location>
        <begin position="347"/>
        <end position="415"/>
    </location>
</feature>
<feature type="compositionally biased region" description="Polar residues" evidence="2">
    <location>
        <begin position="347"/>
        <end position="359"/>
    </location>
</feature>
<dbReference type="InterPro" id="IPR022140">
    <property type="entry name" value="Kinesin-like_KIF1-typ"/>
</dbReference>
<evidence type="ECO:0000256" key="2">
    <source>
        <dbReference type="SAM" id="MobiDB-lite"/>
    </source>
</evidence>
<dbReference type="InterPro" id="IPR035892">
    <property type="entry name" value="C2_domain_sf"/>
</dbReference>
<dbReference type="WBParaSite" id="nRc.2.0.1.t12419-RA">
    <property type="protein sequence ID" value="nRc.2.0.1.t12419-RA"/>
    <property type="gene ID" value="nRc.2.0.1.g12419"/>
</dbReference>
<dbReference type="AlphaFoldDB" id="A0A915IDZ8"/>
<name>A0A915IDZ8_ROMCU</name>
<dbReference type="Gene3D" id="2.60.40.150">
    <property type="entry name" value="C2 domain"/>
    <property type="match status" value="1"/>
</dbReference>
<feature type="compositionally biased region" description="Basic and acidic residues" evidence="2">
    <location>
        <begin position="366"/>
        <end position="383"/>
    </location>
</feature>
<evidence type="ECO:0000313" key="5">
    <source>
        <dbReference type="WBParaSite" id="nRc.2.0.1.t12419-RA"/>
    </source>
</evidence>
<evidence type="ECO:0000256" key="1">
    <source>
        <dbReference type="SAM" id="Coils"/>
    </source>
</evidence>
<feature type="domain" description="Kinesin-like KIF1-type" evidence="3">
    <location>
        <begin position="33"/>
        <end position="74"/>
    </location>
</feature>
<keyword evidence="1" id="KW-0175">Coiled coil</keyword>
<protein>
    <submittedName>
        <fullName evidence="5">Kinesin-like KIF1-type domain-containing protein</fullName>
    </submittedName>
</protein>